<dbReference type="InterPro" id="IPR020892">
    <property type="entry name" value="Cyclophilin-type_PPIase_CS"/>
</dbReference>
<protein>
    <recommendedName>
        <fullName evidence="5">Peptidyl-prolyl cis-trans isomerase</fullName>
        <shortName evidence="5">PPIase</shortName>
        <ecNumber evidence="5">5.2.1.8</ecNumber>
    </recommendedName>
</protein>
<dbReference type="InterPro" id="IPR002130">
    <property type="entry name" value="Cyclophilin-type_PPIase_dom"/>
</dbReference>
<dbReference type="PANTHER" id="PTHR11071:SF561">
    <property type="entry name" value="PEPTIDYL-PROLYL CIS-TRANS ISOMERASE D-RELATED"/>
    <property type="match status" value="1"/>
</dbReference>
<comment type="function">
    <text evidence="5">PPIases accelerate the folding of proteins. It catalyzes the cis-trans isomerization of proline imidic peptide bonds in oligopeptides.</text>
</comment>
<evidence type="ECO:0000256" key="1">
    <source>
        <dbReference type="ARBA" id="ARBA00000971"/>
    </source>
</evidence>
<dbReference type="PROSITE" id="PS00170">
    <property type="entry name" value="CSA_PPIASE_1"/>
    <property type="match status" value="1"/>
</dbReference>
<evidence type="ECO:0000256" key="4">
    <source>
        <dbReference type="ARBA" id="ARBA00023235"/>
    </source>
</evidence>
<accession>A0AAE0G5W2</accession>
<dbReference type="PRINTS" id="PR00153">
    <property type="entry name" value="CSAPPISMRASE"/>
</dbReference>
<evidence type="ECO:0000256" key="3">
    <source>
        <dbReference type="ARBA" id="ARBA00023110"/>
    </source>
</evidence>
<keyword evidence="3 5" id="KW-0697">Rotamase</keyword>
<name>A0AAE0G5W2_9CHLO</name>
<feature type="signal peptide" evidence="5">
    <location>
        <begin position="1"/>
        <end position="28"/>
    </location>
</feature>
<dbReference type="Proteomes" id="UP001190700">
    <property type="component" value="Unassembled WGS sequence"/>
</dbReference>
<reference evidence="7 8" key="1">
    <citation type="journal article" date="2015" name="Genome Biol. Evol.">
        <title>Comparative Genomics of a Bacterivorous Green Alga Reveals Evolutionary Causalities and Consequences of Phago-Mixotrophic Mode of Nutrition.</title>
        <authorList>
            <person name="Burns J.A."/>
            <person name="Paasch A."/>
            <person name="Narechania A."/>
            <person name="Kim E."/>
        </authorList>
    </citation>
    <scope>NUCLEOTIDE SEQUENCE [LARGE SCALE GENOMIC DNA]</scope>
    <source>
        <strain evidence="7 8">PLY_AMNH</strain>
    </source>
</reference>
<comment type="caution">
    <text evidence="7">The sequence shown here is derived from an EMBL/GenBank/DDBJ whole genome shotgun (WGS) entry which is preliminary data.</text>
</comment>
<feature type="chain" id="PRO_5041767302" description="Peptidyl-prolyl cis-trans isomerase" evidence="5">
    <location>
        <begin position="29"/>
        <end position="231"/>
    </location>
</feature>
<evidence type="ECO:0000313" key="7">
    <source>
        <dbReference type="EMBL" id="KAK3272154.1"/>
    </source>
</evidence>
<dbReference type="GO" id="GO:0003755">
    <property type="term" value="F:peptidyl-prolyl cis-trans isomerase activity"/>
    <property type="evidence" value="ECO:0007669"/>
    <property type="project" value="UniProtKB-UniRule"/>
</dbReference>
<dbReference type="GO" id="GO:0005737">
    <property type="term" value="C:cytoplasm"/>
    <property type="evidence" value="ECO:0007669"/>
    <property type="project" value="TreeGrafter"/>
</dbReference>
<organism evidence="7 8">
    <name type="scientific">Cymbomonas tetramitiformis</name>
    <dbReference type="NCBI Taxonomy" id="36881"/>
    <lineage>
        <taxon>Eukaryota</taxon>
        <taxon>Viridiplantae</taxon>
        <taxon>Chlorophyta</taxon>
        <taxon>Pyramimonadophyceae</taxon>
        <taxon>Pyramimonadales</taxon>
        <taxon>Pyramimonadaceae</taxon>
        <taxon>Cymbomonas</taxon>
    </lineage>
</organism>
<dbReference type="GO" id="GO:0016018">
    <property type="term" value="F:cyclosporin A binding"/>
    <property type="evidence" value="ECO:0007669"/>
    <property type="project" value="TreeGrafter"/>
</dbReference>
<dbReference type="Gene3D" id="2.40.100.10">
    <property type="entry name" value="Cyclophilin-like"/>
    <property type="match status" value="1"/>
</dbReference>
<evidence type="ECO:0000313" key="8">
    <source>
        <dbReference type="Proteomes" id="UP001190700"/>
    </source>
</evidence>
<keyword evidence="5" id="KW-0732">Signal</keyword>
<keyword evidence="4 5" id="KW-0413">Isomerase</keyword>
<dbReference type="FunFam" id="2.40.100.10:FF:000001">
    <property type="entry name" value="Peptidyl-prolyl cis-trans isomerase"/>
    <property type="match status" value="1"/>
</dbReference>
<dbReference type="EMBL" id="LGRX02009125">
    <property type="protein sequence ID" value="KAK3272154.1"/>
    <property type="molecule type" value="Genomic_DNA"/>
</dbReference>
<dbReference type="GO" id="GO:0006457">
    <property type="term" value="P:protein folding"/>
    <property type="evidence" value="ECO:0007669"/>
    <property type="project" value="InterPro"/>
</dbReference>
<keyword evidence="8" id="KW-1185">Reference proteome</keyword>
<evidence type="ECO:0000256" key="5">
    <source>
        <dbReference type="RuleBase" id="RU363019"/>
    </source>
</evidence>
<comment type="similarity">
    <text evidence="2 5">Belongs to the cyclophilin-type PPIase family.</text>
</comment>
<sequence>MCSRILNRNVVAGTFLLLVVVETALSRATPDTPEITDTVFFDISIGGKAAGRIEIGLFGNVVPKTAHNFKALATGEKGFGYKGVGFHRVIKNFMIQGGDFTRGDGTGGRSVYGRTFADENFQVHHTAPGYLSMANAGPDTNGSQFFITTVATPHLDGKHVVFGKVTAGMDVVRKIENSSTDSSDRPVRAVKVVSCGALSHSKRPVKVIDCGELEKKTGSFLQWNDKVYGEI</sequence>
<evidence type="ECO:0000256" key="2">
    <source>
        <dbReference type="ARBA" id="ARBA00007365"/>
    </source>
</evidence>
<feature type="domain" description="PPIase cyclophilin-type" evidence="6">
    <location>
        <begin position="40"/>
        <end position="197"/>
    </location>
</feature>
<dbReference type="InterPro" id="IPR029000">
    <property type="entry name" value="Cyclophilin-like_dom_sf"/>
</dbReference>
<proteinExistence type="inferred from homology"/>
<gene>
    <name evidence="7" type="ORF">CYMTET_19533</name>
</gene>
<dbReference type="CDD" id="cd01926">
    <property type="entry name" value="cyclophilin_ABH_like"/>
    <property type="match status" value="1"/>
</dbReference>
<dbReference type="EC" id="5.2.1.8" evidence="5"/>
<dbReference type="AlphaFoldDB" id="A0AAE0G5W2"/>
<dbReference type="PANTHER" id="PTHR11071">
    <property type="entry name" value="PEPTIDYL-PROLYL CIS-TRANS ISOMERASE"/>
    <property type="match status" value="1"/>
</dbReference>
<dbReference type="Pfam" id="PF00160">
    <property type="entry name" value="Pro_isomerase"/>
    <property type="match status" value="1"/>
</dbReference>
<evidence type="ECO:0000259" key="6">
    <source>
        <dbReference type="PROSITE" id="PS50072"/>
    </source>
</evidence>
<dbReference type="SUPFAM" id="SSF50891">
    <property type="entry name" value="Cyclophilin-like"/>
    <property type="match status" value="1"/>
</dbReference>
<comment type="catalytic activity">
    <reaction evidence="1 5">
        <text>[protein]-peptidylproline (omega=180) = [protein]-peptidylproline (omega=0)</text>
        <dbReference type="Rhea" id="RHEA:16237"/>
        <dbReference type="Rhea" id="RHEA-COMP:10747"/>
        <dbReference type="Rhea" id="RHEA-COMP:10748"/>
        <dbReference type="ChEBI" id="CHEBI:83833"/>
        <dbReference type="ChEBI" id="CHEBI:83834"/>
        <dbReference type="EC" id="5.2.1.8"/>
    </reaction>
</comment>
<dbReference type="PROSITE" id="PS50072">
    <property type="entry name" value="CSA_PPIASE_2"/>
    <property type="match status" value="1"/>
</dbReference>